<evidence type="ECO:0000256" key="4">
    <source>
        <dbReference type="ARBA" id="ARBA00023163"/>
    </source>
</evidence>
<dbReference type="InterPro" id="IPR013324">
    <property type="entry name" value="RNA_pol_sigma_r3/r4-like"/>
</dbReference>
<evidence type="ECO:0000256" key="3">
    <source>
        <dbReference type="ARBA" id="ARBA00023082"/>
    </source>
</evidence>
<keyword evidence="2" id="KW-0805">Transcription regulation</keyword>
<protein>
    <submittedName>
        <fullName evidence="7">RNA polymerase sigma-70 factor, ECF subfamily</fullName>
    </submittedName>
</protein>
<evidence type="ECO:0000313" key="8">
    <source>
        <dbReference type="Proteomes" id="UP000186002"/>
    </source>
</evidence>
<dbReference type="GO" id="GO:0003677">
    <property type="term" value="F:DNA binding"/>
    <property type="evidence" value="ECO:0007669"/>
    <property type="project" value="InterPro"/>
</dbReference>
<dbReference type="InterPro" id="IPR013325">
    <property type="entry name" value="RNA_pol_sigma_r2"/>
</dbReference>
<dbReference type="GO" id="GO:0016987">
    <property type="term" value="F:sigma factor activity"/>
    <property type="evidence" value="ECO:0007669"/>
    <property type="project" value="UniProtKB-KW"/>
</dbReference>
<dbReference type="InterPro" id="IPR036388">
    <property type="entry name" value="WH-like_DNA-bd_sf"/>
</dbReference>
<evidence type="ECO:0000259" key="6">
    <source>
        <dbReference type="Pfam" id="PF08281"/>
    </source>
</evidence>
<evidence type="ECO:0000313" key="7">
    <source>
        <dbReference type="EMBL" id="SHL58482.1"/>
    </source>
</evidence>
<comment type="similarity">
    <text evidence="1">Belongs to the sigma-70 factor family. ECF subfamily.</text>
</comment>
<dbReference type="Gene3D" id="1.10.10.10">
    <property type="entry name" value="Winged helix-like DNA-binding domain superfamily/Winged helix DNA-binding domain"/>
    <property type="match status" value="1"/>
</dbReference>
<dbReference type="STRING" id="735517.SAMN05444272_0971"/>
<dbReference type="InterPro" id="IPR039425">
    <property type="entry name" value="RNA_pol_sigma-70-like"/>
</dbReference>
<keyword evidence="3" id="KW-0731">Sigma factor</keyword>
<dbReference type="SUPFAM" id="SSF88946">
    <property type="entry name" value="Sigma2 domain of RNA polymerase sigma factors"/>
    <property type="match status" value="1"/>
</dbReference>
<keyword evidence="8" id="KW-1185">Reference proteome</keyword>
<proteinExistence type="inferred from homology"/>
<evidence type="ECO:0000256" key="1">
    <source>
        <dbReference type="ARBA" id="ARBA00010641"/>
    </source>
</evidence>
<accession>A0A1M7BTZ8</accession>
<dbReference type="GO" id="GO:0006352">
    <property type="term" value="P:DNA-templated transcription initiation"/>
    <property type="evidence" value="ECO:0007669"/>
    <property type="project" value="InterPro"/>
</dbReference>
<dbReference type="RefSeq" id="WP_073009499.1">
    <property type="nucleotide sequence ID" value="NZ_FRBW01000001.1"/>
</dbReference>
<dbReference type="PANTHER" id="PTHR43133:SF63">
    <property type="entry name" value="RNA POLYMERASE SIGMA FACTOR FECI-RELATED"/>
    <property type="match status" value="1"/>
</dbReference>
<organism evidence="7 8">
    <name type="scientific">Roseibium suaedae</name>
    <dbReference type="NCBI Taxonomy" id="735517"/>
    <lineage>
        <taxon>Bacteria</taxon>
        <taxon>Pseudomonadati</taxon>
        <taxon>Pseudomonadota</taxon>
        <taxon>Alphaproteobacteria</taxon>
        <taxon>Hyphomicrobiales</taxon>
        <taxon>Stappiaceae</taxon>
        <taxon>Roseibium</taxon>
    </lineage>
</organism>
<dbReference type="SUPFAM" id="SSF88659">
    <property type="entry name" value="Sigma3 and sigma4 domains of RNA polymerase sigma factors"/>
    <property type="match status" value="1"/>
</dbReference>
<evidence type="ECO:0000259" key="5">
    <source>
        <dbReference type="Pfam" id="PF04542"/>
    </source>
</evidence>
<keyword evidence="4" id="KW-0804">Transcription</keyword>
<feature type="domain" description="RNA polymerase sigma-70 region 2" evidence="5">
    <location>
        <begin position="9"/>
        <end position="74"/>
    </location>
</feature>
<dbReference type="Pfam" id="PF04542">
    <property type="entry name" value="Sigma70_r2"/>
    <property type="match status" value="1"/>
</dbReference>
<dbReference type="PANTHER" id="PTHR43133">
    <property type="entry name" value="RNA POLYMERASE ECF-TYPE SIGMA FACTO"/>
    <property type="match status" value="1"/>
</dbReference>
<name>A0A1M7BTZ8_9HYPH</name>
<dbReference type="Proteomes" id="UP000186002">
    <property type="component" value="Unassembled WGS sequence"/>
</dbReference>
<dbReference type="Gene3D" id="1.10.1740.10">
    <property type="match status" value="1"/>
</dbReference>
<dbReference type="InterPro" id="IPR007627">
    <property type="entry name" value="RNA_pol_sigma70_r2"/>
</dbReference>
<dbReference type="NCBIfam" id="TIGR02937">
    <property type="entry name" value="sigma70-ECF"/>
    <property type="match status" value="1"/>
</dbReference>
<gene>
    <name evidence="7" type="ORF">SAMN05444272_0971</name>
</gene>
<dbReference type="EMBL" id="FRBW01000001">
    <property type="protein sequence ID" value="SHL58482.1"/>
    <property type="molecule type" value="Genomic_DNA"/>
</dbReference>
<feature type="domain" description="RNA polymerase sigma factor 70 region 4 type 2" evidence="6">
    <location>
        <begin position="109"/>
        <end position="161"/>
    </location>
</feature>
<dbReference type="InterPro" id="IPR014284">
    <property type="entry name" value="RNA_pol_sigma-70_dom"/>
</dbReference>
<dbReference type="Pfam" id="PF08281">
    <property type="entry name" value="Sigma70_r4_2"/>
    <property type="match status" value="1"/>
</dbReference>
<dbReference type="AlphaFoldDB" id="A0A1M7BTZ8"/>
<dbReference type="InterPro" id="IPR013249">
    <property type="entry name" value="RNA_pol_sigma70_r4_t2"/>
</dbReference>
<evidence type="ECO:0000256" key="2">
    <source>
        <dbReference type="ARBA" id="ARBA00023015"/>
    </source>
</evidence>
<sequence>MTSALEEVYLRIRRSLTSRIRRIVQDPGIAEDLVQETYIRSRSAGEAGTIEHAEAYLNRTAQNLALDYKRRLKRQARVEARPLDDSTAETIASNQPSLDEMLAGREDLKRLEAALSLLPERAQKVLILSRLEGWSNARIAGQLGISERTVFNDLKLALGHCHDALYGRKR</sequence>
<dbReference type="OrthoDB" id="9794372at2"/>
<reference evidence="7 8" key="1">
    <citation type="submission" date="2016-11" db="EMBL/GenBank/DDBJ databases">
        <authorList>
            <person name="Jaros S."/>
            <person name="Januszkiewicz K."/>
            <person name="Wedrychowicz H."/>
        </authorList>
    </citation>
    <scope>NUCLEOTIDE SEQUENCE [LARGE SCALE GENOMIC DNA]</scope>
    <source>
        <strain evidence="7 8">DSM 22153</strain>
    </source>
</reference>